<evidence type="ECO:0000256" key="15">
    <source>
        <dbReference type="PIRSR" id="PIRSR606262-3"/>
    </source>
</evidence>
<comment type="similarity">
    <text evidence="3 16">Belongs to the cytidine and deoxycytidylate deaminase family.</text>
</comment>
<dbReference type="EC" id="3.5.4.5" evidence="4 16"/>
<dbReference type="PANTHER" id="PTHR11644:SF2">
    <property type="entry name" value="CYTIDINE DEAMINASE"/>
    <property type="match status" value="1"/>
</dbReference>
<evidence type="ECO:0000256" key="2">
    <source>
        <dbReference type="ARBA" id="ARBA00003949"/>
    </source>
</evidence>
<dbReference type="InterPro" id="IPR016192">
    <property type="entry name" value="APOBEC/CMP_deaminase_Zn-bd"/>
</dbReference>
<dbReference type="EMBL" id="CADCWC010000188">
    <property type="protein sequence ID" value="CAA9533746.1"/>
    <property type="molecule type" value="Genomic_DNA"/>
</dbReference>
<feature type="binding site" evidence="15">
    <location>
        <position position="93"/>
    </location>
    <ligand>
        <name>Zn(2+)</name>
        <dbReference type="ChEBI" id="CHEBI:29105"/>
        <note>catalytic</note>
    </ligand>
</feature>
<sequence>MRPADDHERALHRQAEEARQRAYVPYSDFPVGAALESEEGAVVTAGNVENASYGLTICAERSAVVRAVAEGHRRFRAVAVAGVAASVPPCGACRQVLAEFALPGMTITFPEDGVLVTYTVEEILPASFRL</sequence>
<dbReference type="InterPro" id="IPR002125">
    <property type="entry name" value="CMP_dCMP_dom"/>
</dbReference>
<dbReference type="NCBIfam" id="NF004064">
    <property type="entry name" value="PRK05578.1"/>
    <property type="match status" value="1"/>
</dbReference>
<organism evidence="18">
    <name type="scientific">uncultured Thermoleophilia bacterium</name>
    <dbReference type="NCBI Taxonomy" id="1497501"/>
    <lineage>
        <taxon>Bacteria</taxon>
        <taxon>Bacillati</taxon>
        <taxon>Actinomycetota</taxon>
        <taxon>Thermoleophilia</taxon>
        <taxon>environmental samples</taxon>
    </lineage>
</organism>
<dbReference type="GO" id="GO:0005829">
    <property type="term" value="C:cytosol"/>
    <property type="evidence" value="ECO:0007669"/>
    <property type="project" value="TreeGrafter"/>
</dbReference>
<dbReference type="AlphaFoldDB" id="A0A6J4TXR0"/>
<feature type="active site" description="Proton donor" evidence="13">
    <location>
        <position position="60"/>
    </location>
</feature>
<dbReference type="InterPro" id="IPR006262">
    <property type="entry name" value="Cyt_deam_tetra"/>
</dbReference>
<evidence type="ECO:0000256" key="3">
    <source>
        <dbReference type="ARBA" id="ARBA00006576"/>
    </source>
</evidence>
<evidence type="ECO:0000256" key="6">
    <source>
        <dbReference type="ARBA" id="ARBA00022723"/>
    </source>
</evidence>
<feature type="binding site" evidence="14">
    <location>
        <begin position="47"/>
        <end position="53"/>
    </location>
    <ligand>
        <name>substrate</name>
    </ligand>
</feature>
<dbReference type="Pfam" id="PF00383">
    <property type="entry name" value="dCMP_cyt_deam_1"/>
    <property type="match status" value="1"/>
</dbReference>
<dbReference type="CDD" id="cd01283">
    <property type="entry name" value="cytidine_deaminase"/>
    <property type="match status" value="1"/>
</dbReference>
<accession>A0A6J4TXR0</accession>
<evidence type="ECO:0000256" key="7">
    <source>
        <dbReference type="ARBA" id="ARBA00022801"/>
    </source>
</evidence>
<keyword evidence="8 15" id="KW-0862">Zinc</keyword>
<evidence type="ECO:0000256" key="11">
    <source>
        <dbReference type="ARBA" id="ARBA00049558"/>
    </source>
</evidence>
<dbReference type="SUPFAM" id="SSF53927">
    <property type="entry name" value="Cytidine deaminase-like"/>
    <property type="match status" value="1"/>
</dbReference>
<dbReference type="InterPro" id="IPR016193">
    <property type="entry name" value="Cytidine_deaminase-like"/>
</dbReference>
<comment type="function">
    <text evidence="12">Recycles cytidine and 2-deoxycytidine for uridine and 2-deoxyuridine synthesis, respectively. Catalyzes the hydrolytic deamination of cytidine and 2-deoxycytidine to form, respectively, uridine and 2-deoxyuridine.</text>
</comment>
<dbReference type="NCBIfam" id="TIGR01354">
    <property type="entry name" value="cyt_deam_tetra"/>
    <property type="match status" value="1"/>
</dbReference>
<dbReference type="Gene3D" id="3.40.140.10">
    <property type="entry name" value="Cytidine Deaminase, domain 2"/>
    <property type="match status" value="1"/>
</dbReference>
<dbReference type="GO" id="GO:0055086">
    <property type="term" value="P:nucleobase-containing small molecule metabolic process"/>
    <property type="evidence" value="ECO:0007669"/>
    <property type="project" value="UniProtKB-ARBA"/>
</dbReference>
<gene>
    <name evidence="18" type="ORF">AVDCRST_MAG79-1151</name>
</gene>
<dbReference type="GO" id="GO:0008270">
    <property type="term" value="F:zinc ion binding"/>
    <property type="evidence" value="ECO:0007669"/>
    <property type="project" value="UniProtKB-UniRule"/>
</dbReference>
<protein>
    <recommendedName>
        <fullName evidence="5 16">Cytidine deaminase</fullName>
        <ecNumber evidence="4 16">3.5.4.5</ecNumber>
    </recommendedName>
    <alternativeName>
        <fullName evidence="9 16">Cytidine aminohydrolase</fullName>
    </alternativeName>
</protein>
<evidence type="ECO:0000256" key="1">
    <source>
        <dbReference type="ARBA" id="ARBA00001947"/>
    </source>
</evidence>
<dbReference type="GO" id="GO:0042802">
    <property type="term" value="F:identical protein binding"/>
    <property type="evidence" value="ECO:0007669"/>
    <property type="project" value="UniProtKB-ARBA"/>
</dbReference>
<evidence type="ECO:0000256" key="16">
    <source>
        <dbReference type="RuleBase" id="RU364006"/>
    </source>
</evidence>
<feature type="domain" description="CMP/dCMP-type deaminase" evidence="17">
    <location>
        <begin position="6"/>
        <end position="130"/>
    </location>
</feature>
<evidence type="ECO:0000256" key="9">
    <source>
        <dbReference type="ARBA" id="ARBA00032005"/>
    </source>
</evidence>
<feature type="binding site" evidence="15">
    <location>
        <position position="58"/>
    </location>
    <ligand>
        <name>Zn(2+)</name>
        <dbReference type="ChEBI" id="CHEBI:29105"/>
        <note>catalytic</note>
    </ligand>
</feature>
<evidence type="ECO:0000313" key="18">
    <source>
        <dbReference type="EMBL" id="CAA9533746.1"/>
    </source>
</evidence>
<evidence type="ECO:0000256" key="10">
    <source>
        <dbReference type="ARBA" id="ARBA00049252"/>
    </source>
</evidence>
<evidence type="ECO:0000256" key="12">
    <source>
        <dbReference type="ARBA" id="ARBA00056327"/>
    </source>
</evidence>
<dbReference type="PANTHER" id="PTHR11644">
    <property type="entry name" value="CYTIDINE DEAMINASE"/>
    <property type="match status" value="1"/>
</dbReference>
<evidence type="ECO:0000256" key="13">
    <source>
        <dbReference type="PIRSR" id="PIRSR606262-1"/>
    </source>
</evidence>
<dbReference type="InterPro" id="IPR050202">
    <property type="entry name" value="Cyt/Deoxycyt_deaminase"/>
</dbReference>
<proteinExistence type="inferred from homology"/>
<evidence type="ECO:0000256" key="5">
    <source>
        <dbReference type="ARBA" id="ARBA00018266"/>
    </source>
</evidence>
<dbReference type="PROSITE" id="PS51747">
    <property type="entry name" value="CYT_DCMP_DEAMINASES_2"/>
    <property type="match status" value="1"/>
</dbReference>
<reference evidence="18" key="1">
    <citation type="submission" date="2020-02" db="EMBL/GenBank/DDBJ databases">
        <authorList>
            <person name="Meier V. D."/>
        </authorList>
    </citation>
    <scope>NUCLEOTIDE SEQUENCE</scope>
    <source>
        <strain evidence="18">AVDCRST_MAG79</strain>
    </source>
</reference>
<dbReference type="GO" id="GO:0072527">
    <property type="term" value="P:pyrimidine-containing compound metabolic process"/>
    <property type="evidence" value="ECO:0007669"/>
    <property type="project" value="UniProtKB-ARBA"/>
</dbReference>
<comment type="function">
    <text evidence="2 16">This enzyme scavenges exogenous and endogenous cytidine and 2'-deoxycytidine for UMP synthesis.</text>
</comment>
<evidence type="ECO:0000256" key="14">
    <source>
        <dbReference type="PIRSR" id="PIRSR606262-2"/>
    </source>
</evidence>
<keyword evidence="6 15" id="KW-0479">Metal-binding</keyword>
<evidence type="ECO:0000259" key="17">
    <source>
        <dbReference type="PROSITE" id="PS51747"/>
    </source>
</evidence>
<dbReference type="GO" id="GO:0004126">
    <property type="term" value="F:cytidine deaminase activity"/>
    <property type="evidence" value="ECO:0007669"/>
    <property type="project" value="UniProtKB-UniRule"/>
</dbReference>
<comment type="catalytic activity">
    <reaction evidence="11 16">
        <text>cytidine + H2O + H(+) = uridine + NH4(+)</text>
        <dbReference type="Rhea" id="RHEA:16069"/>
        <dbReference type="ChEBI" id="CHEBI:15377"/>
        <dbReference type="ChEBI" id="CHEBI:15378"/>
        <dbReference type="ChEBI" id="CHEBI:16704"/>
        <dbReference type="ChEBI" id="CHEBI:17562"/>
        <dbReference type="ChEBI" id="CHEBI:28938"/>
        <dbReference type="EC" id="3.5.4.5"/>
    </reaction>
</comment>
<dbReference type="FunFam" id="3.40.140.10:FF:000008">
    <property type="entry name" value="Cytidine deaminase"/>
    <property type="match status" value="1"/>
</dbReference>
<evidence type="ECO:0000256" key="8">
    <source>
        <dbReference type="ARBA" id="ARBA00022833"/>
    </source>
</evidence>
<feature type="binding site" evidence="15">
    <location>
        <position position="90"/>
    </location>
    <ligand>
        <name>Zn(2+)</name>
        <dbReference type="ChEBI" id="CHEBI:29105"/>
        <note>catalytic</note>
    </ligand>
</feature>
<comment type="catalytic activity">
    <reaction evidence="10 16">
        <text>2'-deoxycytidine + H2O + H(+) = 2'-deoxyuridine + NH4(+)</text>
        <dbReference type="Rhea" id="RHEA:13433"/>
        <dbReference type="ChEBI" id="CHEBI:15377"/>
        <dbReference type="ChEBI" id="CHEBI:15378"/>
        <dbReference type="ChEBI" id="CHEBI:15698"/>
        <dbReference type="ChEBI" id="CHEBI:16450"/>
        <dbReference type="ChEBI" id="CHEBI:28938"/>
        <dbReference type="EC" id="3.5.4.5"/>
    </reaction>
</comment>
<comment type="cofactor">
    <cofactor evidence="1 15 16">
        <name>Zn(2+)</name>
        <dbReference type="ChEBI" id="CHEBI:29105"/>
    </cofactor>
</comment>
<keyword evidence="7 16" id="KW-0378">Hydrolase</keyword>
<name>A0A6J4TXR0_9ACTN</name>
<evidence type="ECO:0000256" key="4">
    <source>
        <dbReference type="ARBA" id="ARBA00012783"/>
    </source>
</evidence>
<dbReference type="PROSITE" id="PS00903">
    <property type="entry name" value="CYT_DCMP_DEAMINASES_1"/>
    <property type="match status" value="1"/>
</dbReference>